<evidence type="ECO:0000313" key="3">
    <source>
        <dbReference type="Proteomes" id="UP000182658"/>
    </source>
</evidence>
<dbReference type="OrthoDB" id="5393654at2759"/>
<protein>
    <recommendedName>
        <fullName evidence="4">Decapping nuclease</fullName>
    </recommendedName>
</protein>
<feature type="region of interest" description="Disordered" evidence="1">
    <location>
        <begin position="280"/>
        <end position="310"/>
    </location>
</feature>
<dbReference type="Proteomes" id="UP000182658">
    <property type="component" value="Unassembled WGS sequence"/>
</dbReference>
<organism evidence="2 3">
    <name type="scientific">Coniochaeta ligniaria NRRL 30616</name>
    <dbReference type="NCBI Taxonomy" id="1408157"/>
    <lineage>
        <taxon>Eukaryota</taxon>
        <taxon>Fungi</taxon>
        <taxon>Dikarya</taxon>
        <taxon>Ascomycota</taxon>
        <taxon>Pezizomycotina</taxon>
        <taxon>Sordariomycetes</taxon>
        <taxon>Sordariomycetidae</taxon>
        <taxon>Coniochaetales</taxon>
        <taxon>Coniochaetaceae</taxon>
        <taxon>Coniochaeta</taxon>
    </lineage>
</organism>
<accession>A0A1J7I5Y9</accession>
<dbReference type="STRING" id="1408157.A0A1J7I5Y9"/>
<feature type="region of interest" description="Disordered" evidence="1">
    <location>
        <begin position="241"/>
        <end position="266"/>
    </location>
</feature>
<reference evidence="2 3" key="1">
    <citation type="submission" date="2016-10" db="EMBL/GenBank/DDBJ databases">
        <title>Draft genome sequence of Coniochaeta ligniaria NRRL30616, a lignocellulolytic fungus for bioabatement of inhibitors in plant biomass hydrolysates.</title>
        <authorList>
            <consortium name="DOE Joint Genome Institute"/>
            <person name="Jimenez D.J."/>
            <person name="Hector R.E."/>
            <person name="Riley R."/>
            <person name="Sun H."/>
            <person name="Grigoriev I.V."/>
            <person name="Van Elsas J.D."/>
            <person name="Nichols N.N."/>
        </authorList>
    </citation>
    <scope>NUCLEOTIDE SEQUENCE [LARGE SCALE GENOMIC DNA]</scope>
    <source>
        <strain evidence="2 3">NRRL 30616</strain>
    </source>
</reference>
<name>A0A1J7I5Y9_9PEZI</name>
<keyword evidence="3" id="KW-1185">Reference proteome</keyword>
<proteinExistence type="predicted"/>
<sequence>MSDYWKARGKTYQTSNRYYQKKSTPHGVCVSSIPPPPLGKLIQSLNKDDLDKDAKDFTDKASIQDCSLVTSYNWLDKSDPTILIPGTPPRWTPLPGETKLAQDSNDHFRDKNASKYPSHPMESTVLAALSHDPNLPAELDIVACYSSLGNLVRFVLGKDKSFRILVQAVGSTVFFVRRENSPTEKLEDIKGHGHTFPEAYTTWDAEMKGSAHSHRILKYNFGGLRMLVRAEADAYVAEKDDGAPAQPLGRSTSAESKNPSALRSTTTADVADLSQLISTLTSTNHPSPPTSKPATKITVTTTTNPPTRQVPQPQILEIKTRVIWKKDKEDTVYEEMPKLWLAQISRLVVAYHDKGVFGTDSAEIEVQDVRPRVERWER</sequence>
<evidence type="ECO:0000256" key="1">
    <source>
        <dbReference type="SAM" id="MobiDB-lite"/>
    </source>
</evidence>
<feature type="non-terminal residue" evidence="2">
    <location>
        <position position="378"/>
    </location>
</feature>
<feature type="compositionally biased region" description="Low complexity" evidence="1">
    <location>
        <begin position="292"/>
        <end position="310"/>
    </location>
</feature>
<feature type="compositionally biased region" description="Polar residues" evidence="1">
    <location>
        <begin position="249"/>
        <end position="266"/>
    </location>
</feature>
<dbReference type="EMBL" id="KV875109">
    <property type="protein sequence ID" value="OIW23055.1"/>
    <property type="molecule type" value="Genomic_DNA"/>
</dbReference>
<evidence type="ECO:0000313" key="2">
    <source>
        <dbReference type="EMBL" id="OIW23055.1"/>
    </source>
</evidence>
<dbReference type="PANTHER" id="PTHR35179">
    <property type="entry name" value="PROTEIN CBG02620"/>
    <property type="match status" value="1"/>
</dbReference>
<dbReference type="AlphaFoldDB" id="A0A1J7I5Y9"/>
<dbReference type="PANTHER" id="PTHR35179:SF2">
    <property type="entry name" value="START DOMAIN-CONTAINING PROTEIN"/>
    <property type="match status" value="1"/>
</dbReference>
<evidence type="ECO:0008006" key="4">
    <source>
        <dbReference type="Google" id="ProtNLM"/>
    </source>
</evidence>
<gene>
    <name evidence="2" type="ORF">CONLIGDRAFT_563280</name>
</gene>
<dbReference type="InParanoid" id="A0A1J7I5Y9"/>